<sequence length="200" mass="22656">MDNVKKVVSNVQDLAVNVMNELDEGRGSEESPHPSTNISPVMDGPLEKLKKDATAASEMIHNAANLLGEDEVFISLLSKFIKHSVSSEKNEEKLKLFQEWALVHDLDFSLNHSPNSLQRLNELAVEINNSIKDKPLTNVDTSWDHNFDVTTNDENEQVKKLQKELTQKSEVLAKFKKRLLEDGQQLKNVQTELSHKTEEL</sequence>
<evidence type="ECO:0000313" key="2">
    <source>
        <dbReference type="WBParaSite" id="ES5_v2.g8288.t1"/>
    </source>
</evidence>
<organism evidence="1 2">
    <name type="scientific">Panagrolaimus sp. ES5</name>
    <dbReference type="NCBI Taxonomy" id="591445"/>
    <lineage>
        <taxon>Eukaryota</taxon>
        <taxon>Metazoa</taxon>
        <taxon>Ecdysozoa</taxon>
        <taxon>Nematoda</taxon>
        <taxon>Chromadorea</taxon>
        <taxon>Rhabditida</taxon>
        <taxon>Tylenchina</taxon>
        <taxon>Panagrolaimomorpha</taxon>
        <taxon>Panagrolaimoidea</taxon>
        <taxon>Panagrolaimidae</taxon>
        <taxon>Panagrolaimus</taxon>
    </lineage>
</organism>
<dbReference type="Proteomes" id="UP000887579">
    <property type="component" value="Unplaced"/>
</dbReference>
<evidence type="ECO:0000313" key="1">
    <source>
        <dbReference type="Proteomes" id="UP000887579"/>
    </source>
</evidence>
<reference evidence="2" key="1">
    <citation type="submission" date="2022-11" db="UniProtKB">
        <authorList>
            <consortium name="WormBaseParasite"/>
        </authorList>
    </citation>
    <scope>IDENTIFICATION</scope>
</reference>
<protein>
    <submittedName>
        <fullName evidence="2">Uncharacterized protein</fullName>
    </submittedName>
</protein>
<accession>A0AC34GUG4</accession>
<dbReference type="WBParaSite" id="ES5_v2.g8288.t1">
    <property type="protein sequence ID" value="ES5_v2.g8288.t1"/>
    <property type="gene ID" value="ES5_v2.g8288"/>
</dbReference>
<name>A0AC34GUG4_9BILA</name>
<proteinExistence type="predicted"/>